<name>A0A7Z7PN85_9BACT</name>
<reference evidence="10 11" key="1">
    <citation type="submission" date="2017-01" db="EMBL/GenBank/DDBJ databases">
        <authorList>
            <person name="Erauso G."/>
        </authorList>
    </citation>
    <scope>NUCLEOTIDE SEQUENCE [LARGE SCALE GENOMIC DNA]</scope>
    <source>
        <strain evidence="10">MESINF1</strain>
    </source>
</reference>
<comment type="similarity">
    <text evidence="2 8">Belongs to the CorA metal ion transporter (MIT) (TC 1.A.35) family.</text>
</comment>
<organism evidence="10 11">
    <name type="scientific">Mesotoga infera</name>
    <dbReference type="NCBI Taxonomy" id="1236046"/>
    <lineage>
        <taxon>Bacteria</taxon>
        <taxon>Thermotogati</taxon>
        <taxon>Thermotogota</taxon>
        <taxon>Thermotogae</taxon>
        <taxon>Kosmotogales</taxon>
        <taxon>Kosmotogaceae</taxon>
        <taxon>Mesotoga</taxon>
    </lineage>
</organism>
<dbReference type="Gene3D" id="1.20.58.340">
    <property type="entry name" value="Magnesium transport protein CorA, transmembrane region"/>
    <property type="match status" value="2"/>
</dbReference>
<dbReference type="Gene3D" id="3.30.460.20">
    <property type="entry name" value="CorA soluble domain-like"/>
    <property type="match status" value="1"/>
</dbReference>
<dbReference type="NCBIfam" id="TIGR00383">
    <property type="entry name" value="corA"/>
    <property type="match status" value="1"/>
</dbReference>
<gene>
    <name evidence="8 10" type="primary">corA</name>
    <name evidence="10" type="ORF">MESINF_0219</name>
</gene>
<dbReference type="CDD" id="cd12828">
    <property type="entry name" value="TmCorA-like_1"/>
    <property type="match status" value="1"/>
</dbReference>
<sequence>MAKSKLFTKRKPPSGSVPGTLSIDDSSPFPVMKLITFNEKEMEEITVEDPSLLEKHIFEKGRVNWIDVQGLGDEKTLRRLGEIFKLHPLALEDITNVPQIPKVEEYENGLFICLRMIRLEEKEVISEQVSFFVGETFVLTFQERYGDVFDPVRQRMRRGSTIRKLGNDFTVYALIDTIIDNYFPVLQETGSSLEALEDEMILKINKEKLQKLYELKHGLAELKRILWPTRDAIGQLARNENRYIDGKTALYFRDVYDHVIQSIDMLDLYRELASELMNVYLSSMSNRMNEIMKVLTIISTIFIPLSFVAGVYGMNFHFMPELELKWAYPIVLLAMVAIAGAMLYFFHKKGWFRKD</sequence>
<dbReference type="GO" id="GO:0015095">
    <property type="term" value="F:magnesium ion transmembrane transporter activity"/>
    <property type="evidence" value="ECO:0007669"/>
    <property type="project" value="UniProtKB-UniRule"/>
</dbReference>
<comment type="function">
    <text evidence="8">Mediates influx of magnesium ions.</text>
</comment>
<feature type="compositionally biased region" description="Basic residues" evidence="9">
    <location>
        <begin position="1"/>
        <end position="12"/>
    </location>
</feature>
<dbReference type="PANTHER" id="PTHR46494:SF1">
    <property type="entry name" value="CORA FAMILY METAL ION TRANSPORTER (EUROFUNG)"/>
    <property type="match status" value="1"/>
</dbReference>
<evidence type="ECO:0000256" key="3">
    <source>
        <dbReference type="ARBA" id="ARBA00022448"/>
    </source>
</evidence>
<protein>
    <recommendedName>
        <fullName evidence="8">Magnesium transport protein CorA</fullName>
    </recommendedName>
</protein>
<dbReference type="EMBL" id="LS974202">
    <property type="protein sequence ID" value="SSC11668.1"/>
    <property type="molecule type" value="Genomic_DNA"/>
</dbReference>
<evidence type="ECO:0000256" key="5">
    <source>
        <dbReference type="ARBA" id="ARBA00022692"/>
    </source>
</evidence>
<keyword evidence="7 8" id="KW-0472">Membrane</keyword>
<keyword evidence="3 8" id="KW-0813">Transport</keyword>
<feature type="region of interest" description="Disordered" evidence="9">
    <location>
        <begin position="1"/>
        <end position="22"/>
    </location>
</feature>
<evidence type="ECO:0000256" key="6">
    <source>
        <dbReference type="ARBA" id="ARBA00022989"/>
    </source>
</evidence>
<dbReference type="SUPFAM" id="SSF144083">
    <property type="entry name" value="Magnesium transport protein CorA, transmembrane region"/>
    <property type="match status" value="1"/>
</dbReference>
<evidence type="ECO:0000256" key="7">
    <source>
        <dbReference type="ARBA" id="ARBA00023136"/>
    </source>
</evidence>
<evidence type="ECO:0000256" key="8">
    <source>
        <dbReference type="RuleBase" id="RU362010"/>
    </source>
</evidence>
<evidence type="ECO:0000313" key="11">
    <source>
        <dbReference type="Proteomes" id="UP000250796"/>
    </source>
</evidence>
<dbReference type="GO" id="GO:0005886">
    <property type="term" value="C:plasma membrane"/>
    <property type="evidence" value="ECO:0007669"/>
    <property type="project" value="UniProtKB-SubCell"/>
</dbReference>
<keyword evidence="8" id="KW-0406">Ion transport</keyword>
<dbReference type="RefSeq" id="WP_169698115.1">
    <property type="nucleotide sequence ID" value="NZ_LS974202.1"/>
</dbReference>
<evidence type="ECO:0000256" key="9">
    <source>
        <dbReference type="SAM" id="MobiDB-lite"/>
    </source>
</evidence>
<feature type="transmembrane region" description="Helical" evidence="8">
    <location>
        <begin position="294"/>
        <end position="314"/>
    </location>
</feature>
<keyword evidence="8" id="KW-0460">Magnesium</keyword>
<dbReference type="InterPro" id="IPR002523">
    <property type="entry name" value="MgTranspt_CorA/ZnTranspt_ZntB"/>
</dbReference>
<keyword evidence="6 8" id="KW-1133">Transmembrane helix</keyword>
<evidence type="ECO:0000313" key="10">
    <source>
        <dbReference type="EMBL" id="SSC11668.1"/>
    </source>
</evidence>
<comment type="subcellular location">
    <subcellularLocation>
        <location evidence="1">Cell membrane</location>
        <topology evidence="1">Multi-pass membrane protein</topology>
    </subcellularLocation>
    <subcellularLocation>
        <location evidence="8">Membrane</location>
        <topology evidence="8">Multi-pass membrane protein</topology>
    </subcellularLocation>
</comment>
<dbReference type="InterPro" id="IPR045863">
    <property type="entry name" value="CorA_TM1_TM2"/>
</dbReference>
<dbReference type="InterPro" id="IPR045861">
    <property type="entry name" value="CorA_cytoplasmic_dom"/>
</dbReference>
<dbReference type="GO" id="GO:0050897">
    <property type="term" value="F:cobalt ion binding"/>
    <property type="evidence" value="ECO:0007669"/>
    <property type="project" value="TreeGrafter"/>
</dbReference>
<dbReference type="AlphaFoldDB" id="A0A7Z7PN85"/>
<dbReference type="GO" id="GO:0015087">
    <property type="term" value="F:cobalt ion transmembrane transporter activity"/>
    <property type="evidence" value="ECO:0007669"/>
    <property type="project" value="UniProtKB-UniRule"/>
</dbReference>
<evidence type="ECO:0000256" key="4">
    <source>
        <dbReference type="ARBA" id="ARBA00022475"/>
    </source>
</evidence>
<accession>A0A7Z7PN85</accession>
<keyword evidence="5 8" id="KW-0812">Transmembrane</keyword>
<dbReference type="PANTHER" id="PTHR46494">
    <property type="entry name" value="CORA FAMILY METAL ION TRANSPORTER (EUROFUNG)"/>
    <property type="match status" value="1"/>
</dbReference>
<proteinExistence type="inferred from homology"/>
<feature type="transmembrane region" description="Helical" evidence="8">
    <location>
        <begin position="326"/>
        <end position="346"/>
    </location>
</feature>
<dbReference type="InterPro" id="IPR004488">
    <property type="entry name" value="Mg/Co-transport_prot_CorA"/>
</dbReference>
<evidence type="ECO:0000256" key="1">
    <source>
        <dbReference type="ARBA" id="ARBA00004651"/>
    </source>
</evidence>
<keyword evidence="4 8" id="KW-1003">Cell membrane</keyword>
<dbReference type="Pfam" id="PF01544">
    <property type="entry name" value="CorA"/>
    <property type="match status" value="1"/>
</dbReference>
<evidence type="ECO:0000256" key="2">
    <source>
        <dbReference type="ARBA" id="ARBA00009765"/>
    </source>
</evidence>
<dbReference type="KEGG" id="minf:MESINF_0219"/>
<dbReference type="GO" id="GO:0000287">
    <property type="term" value="F:magnesium ion binding"/>
    <property type="evidence" value="ECO:0007669"/>
    <property type="project" value="TreeGrafter"/>
</dbReference>
<dbReference type="SUPFAM" id="SSF143865">
    <property type="entry name" value="CorA soluble domain-like"/>
    <property type="match status" value="1"/>
</dbReference>
<dbReference type="FunFam" id="1.20.58.340:FF:000012">
    <property type="entry name" value="Magnesium transport protein CorA"/>
    <property type="match status" value="1"/>
</dbReference>
<keyword evidence="11" id="KW-1185">Reference proteome</keyword>
<dbReference type="Proteomes" id="UP000250796">
    <property type="component" value="Chromosome MESINF"/>
</dbReference>